<accession>C7DK13</accession>
<proteinExistence type="evidence at transcript level"/>
<keyword evidence="1" id="KW-0472">Membrane</keyword>
<evidence type="ECO:0000256" key="1">
    <source>
        <dbReference type="SAM" id="Phobius"/>
    </source>
</evidence>
<name>C7DK13_9APHY</name>
<keyword evidence="1" id="KW-0812">Transmembrane</keyword>
<feature type="transmembrane region" description="Helical" evidence="1">
    <location>
        <begin position="81"/>
        <end position="100"/>
    </location>
</feature>
<feature type="non-terminal residue" evidence="2">
    <location>
        <position position="1"/>
    </location>
</feature>
<organism evidence="2">
    <name type="scientific">Polyporus grammocephalus</name>
    <dbReference type="NCBI Taxonomy" id="196234"/>
    <lineage>
        <taxon>Eukaryota</taxon>
        <taxon>Fungi</taxon>
        <taxon>Dikarya</taxon>
        <taxon>Basidiomycota</taxon>
        <taxon>Agaricomycotina</taxon>
        <taxon>Agaricomycetes</taxon>
        <taxon>Polyporales</taxon>
        <taxon>Polyporaceae</taxon>
        <taxon>Polyporus</taxon>
    </lineage>
</organism>
<feature type="non-terminal residue" evidence="2">
    <location>
        <position position="126"/>
    </location>
</feature>
<evidence type="ECO:0000313" key="2">
    <source>
        <dbReference type="EMBL" id="ACT52867.1"/>
    </source>
</evidence>
<sequence length="126" mass="14683">RCKHCREYGYSHMGSYREELLQGRDKPKRQIAKIQSLRRQRQRTTIMKTTGKSGLFMTNVSYICTYRLTYYQYNSSSHNHIVIAAILIMLPYSYLSLAAASAGPRLRYVHQYILLYRHSQGAPVST</sequence>
<protein>
    <submittedName>
        <fullName evidence="2">DNA excision repair protein</fullName>
    </submittedName>
</protein>
<dbReference type="EMBL" id="GQ141659">
    <property type="protein sequence ID" value="ACT52867.1"/>
    <property type="molecule type" value="mRNA"/>
</dbReference>
<feature type="transmembrane region" description="Helical" evidence="1">
    <location>
        <begin position="49"/>
        <end position="69"/>
    </location>
</feature>
<dbReference type="AlphaFoldDB" id="C7DK13"/>
<keyword evidence="1" id="KW-1133">Transmembrane helix</keyword>
<reference evidence="2" key="1">
    <citation type="submission" date="2009-05" db="EMBL/GenBank/DDBJ databases">
        <title>Characterization of Differentially Expressed Genes Related to Laccase Biosynthesis of White-Rot Fungus TR16.</title>
        <authorList>
            <person name="Chen Q.-T."/>
            <person name="Guo L.-Q."/>
            <person name="Lin J.-F."/>
        </authorList>
    </citation>
    <scope>NUCLEOTIDE SEQUENCE</scope>
    <source>
        <strain evidence="2">TR16</strain>
    </source>
</reference>